<dbReference type="Gene3D" id="3.40.50.300">
    <property type="entry name" value="P-loop containing nucleotide triphosphate hydrolases"/>
    <property type="match status" value="1"/>
</dbReference>
<dbReference type="AlphaFoldDB" id="A0A0E3SQH6"/>
<keyword evidence="3 5" id="KW-0067">ATP-binding</keyword>
<dbReference type="EMBL" id="CP009518">
    <property type="protein sequence ID" value="AKB84252.1"/>
    <property type="molecule type" value="Genomic_DNA"/>
</dbReference>
<dbReference type="PROSITE" id="PS00211">
    <property type="entry name" value="ABC_TRANSPORTER_1"/>
    <property type="match status" value="1"/>
</dbReference>
<dbReference type="KEGG" id="mmet:MCMEM_0199"/>
<dbReference type="GO" id="GO:0098796">
    <property type="term" value="C:membrane protein complex"/>
    <property type="evidence" value="ECO:0007669"/>
    <property type="project" value="UniProtKB-ARBA"/>
</dbReference>
<dbReference type="GeneID" id="24892674"/>
<reference evidence="5 6" key="1">
    <citation type="submission" date="2014-07" db="EMBL/GenBank/DDBJ databases">
        <title>Methanogenic archaea and the global carbon cycle.</title>
        <authorList>
            <person name="Henriksen J.R."/>
            <person name="Luke J."/>
            <person name="Reinhart S."/>
            <person name="Benedict M.N."/>
            <person name="Youngblut N.D."/>
            <person name="Metcalf M.E."/>
            <person name="Whitaker R.J."/>
            <person name="Metcalf W.W."/>
        </authorList>
    </citation>
    <scope>NUCLEOTIDE SEQUENCE [LARGE SCALE GENOMIC DNA]</scope>
    <source>
        <strain evidence="5 6">MM1</strain>
    </source>
</reference>
<gene>
    <name evidence="5" type="ORF">MCMEM_0199</name>
</gene>
<keyword evidence="2" id="KW-0547">Nucleotide-binding</keyword>
<name>A0A0E3SQH6_METMT</name>
<dbReference type="GO" id="GO:0016887">
    <property type="term" value="F:ATP hydrolysis activity"/>
    <property type="evidence" value="ECO:0007669"/>
    <property type="project" value="InterPro"/>
</dbReference>
<evidence type="ECO:0000256" key="2">
    <source>
        <dbReference type="ARBA" id="ARBA00022741"/>
    </source>
</evidence>
<keyword evidence="5" id="KW-0132">Cell division</keyword>
<dbReference type="RefSeq" id="WP_048206283.1">
    <property type="nucleotide sequence ID" value="NZ_CP009518.1"/>
</dbReference>
<evidence type="ECO:0000256" key="3">
    <source>
        <dbReference type="ARBA" id="ARBA00022840"/>
    </source>
</evidence>
<dbReference type="SUPFAM" id="SSF52540">
    <property type="entry name" value="P-loop containing nucleoside triphosphate hydrolases"/>
    <property type="match status" value="1"/>
</dbReference>
<dbReference type="PANTHER" id="PTHR24220">
    <property type="entry name" value="IMPORT ATP-BINDING PROTEIN"/>
    <property type="match status" value="1"/>
</dbReference>
<dbReference type="FunFam" id="3.40.50.300:FF:000032">
    <property type="entry name" value="Export ABC transporter ATP-binding protein"/>
    <property type="match status" value="1"/>
</dbReference>
<dbReference type="InterPro" id="IPR017911">
    <property type="entry name" value="MacB-like_ATP-bd"/>
</dbReference>
<dbReference type="InterPro" id="IPR003439">
    <property type="entry name" value="ABC_transporter-like_ATP-bd"/>
</dbReference>
<dbReference type="InterPro" id="IPR027417">
    <property type="entry name" value="P-loop_NTPase"/>
</dbReference>
<dbReference type="PANTHER" id="PTHR24220:SF86">
    <property type="entry name" value="ABC TRANSPORTER ABCH.1"/>
    <property type="match status" value="1"/>
</dbReference>
<keyword evidence="1" id="KW-0813">Transport</keyword>
<dbReference type="GO" id="GO:0051301">
    <property type="term" value="P:cell division"/>
    <property type="evidence" value="ECO:0007669"/>
    <property type="project" value="UniProtKB-KW"/>
</dbReference>
<dbReference type="CDD" id="cd03255">
    <property type="entry name" value="ABC_MJ0796_LolCDE_FtsE"/>
    <property type="match status" value="1"/>
</dbReference>
<proteinExistence type="predicted"/>
<dbReference type="InterPro" id="IPR017871">
    <property type="entry name" value="ABC_transporter-like_CS"/>
</dbReference>
<keyword evidence="6" id="KW-1185">Reference proteome</keyword>
<organism evidence="5 6">
    <name type="scientific">Methanococcoides methylutens MM1</name>
    <dbReference type="NCBI Taxonomy" id="1434104"/>
    <lineage>
        <taxon>Archaea</taxon>
        <taxon>Methanobacteriati</taxon>
        <taxon>Methanobacteriota</taxon>
        <taxon>Stenosarchaea group</taxon>
        <taxon>Methanomicrobia</taxon>
        <taxon>Methanosarcinales</taxon>
        <taxon>Methanosarcinaceae</taxon>
        <taxon>Methanococcoides</taxon>
    </lineage>
</organism>
<evidence type="ECO:0000256" key="1">
    <source>
        <dbReference type="ARBA" id="ARBA00022448"/>
    </source>
</evidence>
<dbReference type="InterPro" id="IPR015854">
    <property type="entry name" value="ABC_transpr_LolD-like"/>
</dbReference>
<evidence type="ECO:0000313" key="5">
    <source>
        <dbReference type="EMBL" id="AKB84252.1"/>
    </source>
</evidence>
<keyword evidence="5" id="KW-0131">Cell cycle</keyword>
<dbReference type="SMART" id="SM00382">
    <property type="entry name" value="AAA"/>
    <property type="match status" value="1"/>
</dbReference>
<evidence type="ECO:0000259" key="4">
    <source>
        <dbReference type="PROSITE" id="PS50893"/>
    </source>
</evidence>
<dbReference type="GO" id="GO:0005886">
    <property type="term" value="C:plasma membrane"/>
    <property type="evidence" value="ECO:0007669"/>
    <property type="project" value="TreeGrafter"/>
</dbReference>
<dbReference type="PROSITE" id="PS50893">
    <property type="entry name" value="ABC_TRANSPORTER_2"/>
    <property type="match status" value="1"/>
</dbReference>
<dbReference type="STRING" id="1434104.MCMEM_0199"/>
<feature type="domain" description="ABC transporter" evidence="4">
    <location>
        <begin position="6"/>
        <end position="227"/>
    </location>
</feature>
<dbReference type="PATRIC" id="fig|1434104.5.peg.211"/>
<accession>A0A0E3SQH6</accession>
<sequence length="228" mass="25148">MSDPIVRLQKVKKNYILGTSEVHALNGVSITIERGDFVTIMGASGSGKSTLLNMVGCLDKPTSGKVKINGTDVTKVDDDRLTTIRRDNIGFIFQQFNLIPTLTALENVEIPMIFSRIPPTKRKKRAMWALKQAQLDAEYASHRPNELSGGQQQRVAIARALANRPPILLADEPTGNLDSKTGKSIMELLVRLNDAGTTLIVVTHDQKLTEYSNRTIVLMDGEVSDDIY</sequence>
<dbReference type="InterPro" id="IPR003593">
    <property type="entry name" value="AAA+_ATPase"/>
</dbReference>
<dbReference type="Pfam" id="PF00005">
    <property type="entry name" value="ABC_tran"/>
    <property type="match status" value="1"/>
</dbReference>
<dbReference type="OrthoDB" id="31298at2157"/>
<dbReference type="GO" id="GO:0022857">
    <property type="term" value="F:transmembrane transporter activity"/>
    <property type="evidence" value="ECO:0007669"/>
    <property type="project" value="UniProtKB-ARBA"/>
</dbReference>
<protein>
    <submittedName>
        <fullName evidence="5">Cell division transporter, ATP-binding protein FtsE</fullName>
    </submittedName>
</protein>
<dbReference type="GO" id="GO:0005524">
    <property type="term" value="F:ATP binding"/>
    <property type="evidence" value="ECO:0007669"/>
    <property type="project" value="UniProtKB-KW"/>
</dbReference>
<evidence type="ECO:0000313" key="6">
    <source>
        <dbReference type="Proteomes" id="UP000033048"/>
    </source>
</evidence>
<dbReference type="Proteomes" id="UP000033048">
    <property type="component" value="Chromosome"/>
</dbReference>
<dbReference type="HOGENOM" id="CLU_000604_1_22_2"/>